<dbReference type="Proteomes" id="UP001163823">
    <property type="component" value="Chromosome 2"/>
</dbReference>
<evidence type="ECO:0000256" key="6">
    <source>
        <dbReference type="SAM" id="MobiDB-lite"/>
    </source>
</evidence>
<dbReference type="Gene3D" id="3.30.70.60">
    <property type="match status" value="1"/>
</dbReference>
<feature type="region of interest" description="Disordered" evidence="6">
    <location>
        <begin position="253"/>
        <end position="323"/>
    </location>
</feature>
<evidence type="ECO:0000256" key="2">
    <source>
        <dbReference type="ARBA" id="ARBA00022730"/>
    </source>
</evidence>
<feature type="compositionally biased region" description="Basic and acidic residues" evidence="6">
    <location>
        <begin position="312"/>
        <end position="323"/>
    </location>
</feature>
<dbReference type="SUPFAM" id="SSF54995">
    <property type="entry name" value="Ribosomal protein S6"/>
    <property type="match status" value="1"/>
</dbReference>
<keyword evidence="5" id="KW-0687">Ribonucleoprotein</keyword>
<dbReference type="GO" id="GO:0070181">
    <property type="term" value="F:small ribosomal subunit rRNA binding"/>
    <property type="evidence" value="ECO:0007669"/>
    <property type="project" value="TreeGrafter"/>
</dbReference>
<dbReference type="CDD" id="cd00473">
    <property type="entry name" value="bS6"/>
    <property type="match status" value="1"/>
</dbReference>
<keyword evidence="2" id="KW-0699">rRNA-binding</keyword>
<comment type="caution">
    <text evidence="7">The sequence shown here is derived from an EMBL/GenBank/DDBJ whole genome shotgun (WGS) entry which is preliminary data.</text>
</comment>
<evidence type="ECO:0000256" key="4">
    <source>
        <dbReference type="ARBA" id="ARBA00022980"/>
    </source>
</evidence>
<dbReference type="AlphaFoldDB" id="A0AAD7QFH6"/>
<dbReference type="PANTHER" id="PTHR21011:SF1">
    <property type="entry name" value="SMALL RIBOSOMAL SUBUNIT PROTEIN BS6M"/>
    <property type="match status" value="1"/>
</dbReference>
<dbReference type="GO" id="GO:0006412">
    <property type="term" value="P:translation"/>
    <property type="evidence" value="ECO:0007669"/>
    <property type="project" value="InterPro"/>
</dbReference>
<dbReference type="InterPro" id="IPR000529">
    <property type="entry name" value="Ribosomal_bS6"/>
</dbReference>
<dbReference type="InterPro" id="IPR014717">
    <property type="entry name" value="Transl_elong_EF1B/ribsomal_bS6"/>
</dbReference>
<dbReference type="EMBL" id="JARAOO010000002">
    <property type="protein sequence ID" value="KAJ7980429.1"/>
    <property type="molecule type" value="Genomic_DNA"/>
</dbReference>
<dbReference type="InterPro" id="IPR035980">
    <property type="entry name" value="Ribosomal_bS6_sf"/>
</dbReference>
<gene>
    <name evidence="7" type="ORF">O6P43_003706</name>
</gene>
<dbReference type="InterPro" id="IPR020814">
    <property type="entry name" value="Ribosomal_S6_plastid/chlpt"/>
</dbReference>
<reference evidence="7" key="1">
    <citation type="journal article" date="2023" name="Science">
        <title>Elucidation of the pathway for biosynthesis of saponin adjuvants from the soapbark tree.</title>
        <authorList>
            <person name="Reed J."/>
            <person name="Orme A."/>
            <person name="El-Demerdash A."/>
            <person name="Owen C."/>
            <person name="Martin L.B.B."/>
            <person name="Misra R.C."/>
            <person name="Kikuchi S."/>
            <person name="Rejzek M."/>
            <person name="Martin A.C."/>
            <person name="Harkess A."/>
            <person name="Leebens-Mack J."/>
            <person name="Louveau T."/>
            <person name="Stephenson M.J."/>
            <person name="Osbourn A."/>
        </authorList>
    </citation>
    <scope>NUCLEOTIDE SEQUENCE</scope>
    <source>
        <strain evidence="7">S10</strain>
    </source>
</reference>
<dbReference type="HAMAP" id="MF_00360">
    <property type="entry name" value="Ribosomal_bS6"/>
    <property type="match status" value="1"/>
</dbReference>
<name>A0AAD7QFH6_QUISA</name>
<dbReference type="GO" id="GO:0003735">
    <property type="term" value="F:structural constituent of ribosome"/>
    <property type="evidence" value="ECO:0007669"/>
    <property type="project" value="InterPro"/>
</dbReference>
<dbReference type="GO" id="GO:0015935">
    <property type="term" value="C:small ribosomal subunit"/>
    <property type="evidence" value="ECO:0007669"/>
    <property type="project" value="TreeGrafter"/>
</dbReference>
<proteinExistence type="inferred from homology"/>
<sequence>MAALLQTSPATYLSLKVPKTVMAGGIIGNYHPRLISSNGYYSISSTSLRPFSGQKFSIGFRKLASVIVRAKKKDKKEDTHSFISKPDEATGPFPEAVLLKQKKVREDGKVLPEFADAEEEQLFESLMLELESDLNVDQRRHYEVVYLIHEKHVEEVESVNEKVQEFLREKKGKIWRFNDWGMRRLAYKIKKAKRANYILMNFELDAKWINDFKSVLDKDERVIRHIVIKMDEAITEDCPPPPEFHSLRANMDDDEEEHDYDDAHEDENFEDDWDEEEEMDGNDADTEDGIIFVNSDDDGKEYNASSSIGQQETRKLRAEKVGR</sequence>
<protein>
    <submittedName>
        <fullName evidence="7">30S ribosomal protein S6</fullName>
    </submittedName>
</protein>
<dbReference type="GO" id="GO:0005737">
    <property type="term" value="C:cytoplasm"/>
    <property type="evidence" value="ECO:0007669"/>
    <property type="project" value="UniProtKB-ARBA"/>
</dbReference>
<keyword evidence="8" id="KW-1185">Reference proteome</keyword>
<dbReference type="KEGG" id="qsa:O6P43_003706"/>
<comment type="similarity">
    <text evidence="1">Belongs to the bacterial ribosomal protein bS6 family.</text>
</comment>
<dbReference type="FunFam" id="3.30.70.60:FF:000002">
    <property type="entry name" value="30S ribosomal protein S6"/>
    <property type="match status" value="1"/>
</dbReference>
<evidence type="ECO:0000313" key="7">
    <source>
        <dbReference type="EMBL" id="KAJ7980429.1"/>
    </source>
</evidence>
<evidence type="ECO:0000256" key="1">
    <source>
        <dbReference type="ARBA" id="ARBA00009512"/>
    </source>
</evidence>
<dbReference type="PANTHER" id="PTHR21011">
    <property type="entry name" value="MITOCHONDRIAL 28S RIBOSOMAL PROTEIN S6"/>
    <property type="match status" value="1"/>
</dbReference>
<keyword evidence="3" id="KW-0694">RNA-binding</keyword>
<accession>A0AAD7QFH6</accession>
<feature type="compositionally biased region" description="Acidic residues" evidence="6">
    <location>
        <begin position="253"/>
        <end position="288"/>
    </location>
</feature>
<organism evidence="7 8">
    <name type="scientific">Quillaja saponaria</name>
    <name type="common">Soap bark tree</name>
    <dbReference type="NCBI Taxonomy" id="32244"/>
    <lineage>
        <taxon>Eukaryota</taxon>
        <taxon>Viridiplantae</taxon>
        <taxon>Streptophyta</taxon>
        <taxon>Embryophyta</taxon>
        <taxon>Tracheophyta</taxon>
        <taxon>Spermatophyta</taxon>
        <taxon>Magnoliopsida</taxon>
        <taxon>eudicotyledons</taxon>
        <taxon>Gunneridae</taxon>
        <taxon>Pentapetalae</taxon>
        <taxon>rosids</taxon>
        <taxon>fabids</taxon>
        <taxon>Fabales</taxon>
        <taxon>Quillajaceae</taxon>
        <taxon>Quillaja</taxon>
    </lineage>
</organism>
<evidence type="ECO:0000313" key="8">
    <source>
        <dbReference type="Proteomes" id="UP001163823"/>
    </source>
</evidence>
<dbReference type="PROSITE" id="PS01048">
    <property type="entry name" value="RIBOSOMAL_S6"/>
    <property type="match status" value="1"/>
</dbReference>
<dbReference type="InterPro" id="IPR020815">
    <property type="entry name" value="Ribosomal_bS6_CS"/>
</dbReference>
<evidence type="ECO:0000256" key="3">
    <source>
        <dbReference type="ARBA" id="ARBA00022884"/>
    </source>
</evidence>
<evidence type="ECO:0000256" key="5">
    <source>
        <dbReference type="ARBA" id="ARBA00023274"/>
    </source>
</evidence>
<dbReference type="Pfam" id="PF01250">
    <property type="entry name" value="Ribosomal_S6"/>
    <property type="match status" value="1"/>
</dbReference>
<keyword evidence="4 7" id="KW-0689">Ribosomal protein</keyword>
<dbReference type="NCBIfam" id="TIGR00166">
    <property type="entry name" value="S6"/>
    <property type="match status" value="1"/>
</dbReference>